<evidence type="ECO:0000313" key="2">
    <source>
        <dbReference type="EMBL" id="MDR7625498.1"/>
    </source>
</evidence>
<feature type="transmembrane region" description="Helical" evidence="1">
    <location>
        <begin position="29"/>
        <end position="50"/>
    </location>
</feature>
<dbReference type="Proteomes" id="UP001268544">
    <property type="component" value="Unassembled WGS sequence"/>
</dbReference>
<comment type="caution">
    <text evidence="2">The sequence shown here is derived from an EMBL/GenBank/DDBJ whole genome shotgun (WGS) entry which is preliminary data.</text>
</comment>
<sequence length="54" mass="6077">MSFSLLMLLFFLVGIVVFLVGLKQKHRGWTWLGLGLSVLAAIMFVAVVFLRSCF</sequence>
<dbReference type="AlphaFoldDB" id="A0ABD5CZZ3"/>
<keyword evidence="1" id="KW-1133">Transmembrane helix</keyword>
<proteinExistence type="predicted"/>
<protein>
    <submittedName>
        <fullName evidence="2">Uncharacterized protein</fullName>
    </submittedName>
</protein>
<keyword evidence="1" id="KW-0472">Membrane</keyword>
<reference evidence="3" key="1">
    <citation type="submission" date="2023-07" db="EMBL/GenBank/DDBJ databases">
        <title>Lacticaseibacillus paracasei KCKM 0992.</title>
        <authorList>
            <person name="Kim T.W."/>
        </authorList>
    </citation>
    <scope>NUCLEOTIDE SEQUENCE [LARGE SCALE GENOMIC DNA]</scope>
    <source>
        <strain evidence="3">KCKM 0992</strain>
    </source>
</reference>
<dbReference type="RefSeq" id="WP_016381193.1">
    <property type="nucleotide sequence ID" value="NZ_CP133786.1"/>
</dbReference>
<evidence type="ECO:0000256" key="1">
    <source>
        <dbReference type="SAM" id="Phobius"/>
    </source>
</evidence>
<organism evidence="2 3">
    <name type="scientific">Lacticaseibacillus paracasei</name>
    <name type="common">Lactobacillus paracasei</name>
    <dbReference type="NCBI Taxonomy" id="1597"/>
    <lineage>
        <taxon>Bacteria</taxon>
        <taxon>Bacillati</taxon>
        <taxon>Bacillota</taxon>
        <taxon>Bacilli</taxon>
        <taxon>Lactobacillales</taxon>
        <taxon>Lactobacillaceae</taxon>
        <taxon>Lacticaseibacillus</taxon>
    </lineage>
</organism>
<dbReference type="EMBL" id="JAVKVH010000001">
    <property type="protein sequence ID" value="MDR7625498.1"/>
    <property type="molecule type" value="Genomic_DNA"/>
</dbReference>
<keyword evidence="1" id="KW-0812">Transmembrane</keyword>
<feature type="transmembrane region" description="Helical" evidence="1">
    <location>
        <begin position="6"/>
        <end position="22"/>
    </location>
</feature>
<gene>
    <name evidence="2" type="ORF">RF672_13095</name>
</gene>
<accession>A0ABD5CZZ3</accession>
<name>A0ABD5CZZ3_LACPA</name>
<evidence type="ECO:0000313" key="3">
    <source>
        <dbReference type="Proteomes" id="UP001268544"/>
    </source>
</evidence>